<dbReference type="EMBL" id="JAHMHS010000200">
    <property type="protein sequence ID" value="KAK1708190.1"/>
    <property type="molecule type" value="Genomic_DNA"/>
</dbReference>
<dbReference type="GeneID" id="85393509"/>
<organism evidence="1 2">
    <name type="scientific">Glomerella acutata</name>
    <name type="common">Colletotrichum acutatum</name>
    <dbReference type="NCBI Taxonomy" id="27357"/>
    <lineage>
        <taxon>Eukaryota</taxon>
        <taxon>Fungi</taxon>
        <taxon>Dikarya</taxon>
        <taxon>Ascomycota</taxon>
        <taxon>Pezizomycotina</taxon>
        <taxon>Sordariomycetes</taxon>
        <taxon>Hypocreomycetidae</taxon>
        <taxon>Glomerellales</taxon>
        <taxon>Glomerellaceae</taxon>
        <taxon>Colletotrichum</taxon>
        <taxon>Colletotrichum acutatum species complex</taxon>
    </lineage>
</organism>
<dbReference type="RefSeq" id="XP_060358222.1">
    <property type="nucleotide sequence ID" value="XM_060509610.1"/>
</dbReference>
<reference evidence="1" key="1">
    <citation type="submission" date="2021-12" db="EMBL/GenBank/DDBJ databases">
        <title>Comparative genomics, transcriptomics and evolutionary studies reveal genomic signatures of adaptation to plant cell wall in hemibiotrophic fungi.</title>
        <authorList>
            <consortium name="DOE Joint Genome Institute"/>
            <person name="Baroncelli R."/>
            <person name="Diaz J.F."/>
            <person name="Benocci T."/>
            <person name="Peng M."/>
            <person name="Battaglia E."/>
            <person name="Haridas S."/>
            <person name="Andreopoulos W."/>
            <person name="Labutti K."/>
            <person name="Pangilinan J."/>
            <person name="Floch G.L."/>
            <person name="Makela M.R."/>
            <person name="Henrissat B."/>
            <person name="Grigoriev I.V."/>
            <person name="Crouch J.A."/>
            <person name="De Vries R.P."/>
            <person name="Sukno S.A."/>
            <person name="Thon M.R."/>
        </authorList>
    </citation>
    <scope>NUCLEOTIDE SEQUENCE</scope>
    <source>
        <strain evidence="1">CBS 112980</strain>
    </source>
</reference>
<sequence>MASLAIPIFAFLYTRSDGKTSSRIPSHNKTRMLFSRFPYPPTVPIPTRGPMSTPIQRQSTIGCHPASWPALCIYFGFRNLHHTHPTTSHAHNSPLLH</sequence>
<accession>A0AAD8X8R6</accession>
<dbReference type="Proteomes" id="UP001244207">
    <property type="component" value="Unassembled WGS sequence"/>
</dbReference>
<gene>
    <name evidence="1" type="ORF">BDZ83DRAFT_642416</name>
</gene>
<comment type="caution">
    <text evidence="1">The sequence shown here is derived from an EMBL/GenBank/DDBJ whole genome shotgun (WGS) entry which is preliminary data.</text>
</comment>
<evidence type="ECO:0000313" key="2">
    <source>
        <dbReference type="Proteomes" id="UP001244207"/>
    </source>
</evidence>
<proteinExistence type="predicted"/>
<protein>
    <submittedName>
        <fullName evidence="1">Uncharacterized protein</fullName>
    </submittedName>
</protein>
<keyword evidence="2" id="KW-1185">Reference proteome</keyword>
<evidence type="ECO:0000313" key="1">
    <source>
        <dbReference type="EMBL" id="KAK1708190.1"/>
    </source>
</evidence>
<name>A0AAD8X8R6_GLOAC</name>
<dbReference type="AlphaFoldDB" id="A0AAD8X8R6"/>